<keyword evidence="2" id="KW-1185">Reference proteome</keyword>
<accession>A0A5B1M0P6</accession>
<evidence type="ECO:0000313" key="1">
    <source>
        <dbReference type="EMBL" id="KAA1426038.1"/>
    </source>
</evidence>
<dbReference type="InterPro" id="IPR015946">
    <property type="entry name" value="KH_dom-like_a/b"/>
</dbReference>
<dbReference type="InterPro" id="IPR036102">
    <property type="entry name" value="OsmC/Ohrsf"/>
</dbReference>
<gene>
    <name evidence="1" type="ORF">F0U47_17035</name>
</gene>
<dbReference type="Proteomes" id="UP000324351">
    <property type="component" value="Unassembled WGS sequence"/>
</dbReference>
<reference evidence="1 2" key="2">
    <citation type="submission" date="2019-09" db="EMBL/GenBank/DDBJ databases">
        <authorList>
            <person name="Jin C."/>
        </authorList>
    </citation>
    <scope>NUCLEOTIDE SEQUENCE [LARGE SCALE GENOMIC DNA]</scope>
    <source>
        <strain evidence="1 2">BN140041</strain>
    </source>
</reference>
<dbReference type="EMBL" id="VUJW01000010">
    <property type="protein sequence ID" value="KAA1426038.1"/>
    <property type="molecule type" value="Genomic_DNA"/>
</dbReference>
<dbReference type="RefSeq" id="WP_149751657.1">
    <property type="nucleotide sequence ID" value="NZ_VUJW01000010.1"/>
</dbReference>
<name>A0A5B1M0P6_9ACTN</name>
<dbReference type="SUPFAM" id="SSF82784">
    <property type="entry name" value="OsmC-like"/>
    <property type="match status" value="1"/>
</dbReference>
<comment type="caution">
    <text evidence="1">The sequence shown here is derived from an EMBL/GenBank/DDBJ whole genome shotgun (WGS) entry which is preliminary data.</text>
</comment>
<reference evidence="1 2" key="1">
    <citation type="submission" date="2019-09" db="EMBL/GenBank/DDBJ databases">
        <title>Nocardioides panacisoli sp. nov., isolated from the soil of a ginseng field.</title>
        <authorList>
            <person name="Cho C."/>
        </authorList>
    </citation>
    <scope>NUCLEOTIDE SEQUENCE [LARGE SCALE GENOMIC DNA]</scope>
    <source>
        <strain evidence="1 2">BN140041</strain>
    </source>
</reference>
<proteinExistence type="predicted"/>
<dbReference type="AlphaFoldDB" id="A0A5B1M0P6"/>
<organism evidence="1 2">
    <name type="scientific">Nocardioides antri</name>
    <dbReference type="NCBI Taxonomy" id="2607659"/>
    <lineage>
        <taxon>Bacteria</taxon>
        <taxon>Bacillati</taxon>
        <taxon>Actinomycetota</taxon>
        <taxon>Actinomycetes</taxon>
        <taxon>Propionibacteriales</taxon>
        <taxon>Nocardioidaceae</taxon>
        <taxon>Nocardioides</taxon>
    </lineage>
</organism>
<protein>
    <submittedName>
        <fullName evidence="1">OsmC family peroxiredoxin</fullName>
    </submittedName>
</protein>
<dbReference type="Gene3D" id="3.30.300.20">
    <property type="match status" value="1"/>
</dbReference>
<sequence>MADLSPYGVRASAGSLRAADGVVLPHVWTEEGVAAGPVANGAQAFHLSVALCVLNDVYREAELLGIPVQGVAVVADGGFDVTWASTGISYQAEVDSPADPSDVRRLLDVVDEVAEIPRAVRAGAEVTRR</sequence>
<evidence type="ECO:0000313" key="2">
    <source>
        <dbReference type="Proteomes" id="UP000324351"/>
    </source>
</evidence>